<feature type="domain" description="CUB" evidence="2">
    <location>
        <begin position="882"/>
        <end position="972"/>
    </location>
</feature>
<dbReference type="PROSITE" id="PS00018">
    <property type="entry name" value="EF_HAND_1"/>
    <property type="match status" value="1"/>
</dbReference>
<dbReference type="Proteomes" id="UP000637195">
    <property type="component" value="Unassembled WGS sequence"/>
</dbReference>
<dbReference type="SUPFAM" id="SSF48239">
    <property type="entry name" value="Terpenoid cyclases/Protein prenyltransferases"/>
    <property type="match status" value="1"/>
</dbReference>
<dbReference type="EMBL" id="CAJHIM010000003">
    <property type="protein sequence ID" value="CAD6491141.1"/>
    <property type="molecule type" value="Genomic_DNA"/>
</dbReference>
<dbReference type="InterPro" id="IPR000859">
    <property type="entry name" value="CUB_dom"/>
</dbReference>
<proteinExistence type="predicted"/>
<protein>
    <recommendedName>
        <fullName evidence="6">Squalene cyclase C-terminal domain-containing protein</fullName>
    </recommendedName>
</protein>
<dbReference type="InterPro" id="IPR032696">
    <property type="entry name" value="SQ_cyclase_C"/>
</dbReference>
<accession>A0A811T457</accession>
<dbReference type="InterPro" id="IPR013783">
    <property type="entry name" value="Ig-like_fold"/>
</dbReference>
<evidence type="ECO:0000259" key="3">
    <source>
        <dbReference type="Pfam" id="PF13243"/>
    </source>
</evidence>
<evidence type="ECO:0000259" key="2">
    <source>
        <dbReference type="Pfam" id="PF00431"/>
    </source>
</evidence>
<dbReference type="InterPro" id="IPR035914">
    <property type="entry name" value="Sperma_CUB_dom_sf"/>
</dbReference>
<evidence type="ECO:0000313" key="4">
    <source>
        <dbReference type="EMBL" id="CAD6491141.1"/>
    </source>
</evidence>
<gene>
    <name evidence="4" type="ORF">ANIMEMIM_00093</name>
</gene>
<dbReference type="Gene3D" id="2.60.120.290">
    <property type="entry name" value="Spermadhesin, CUB domain"/>
    <property type="match status" value="1"/>
</dbReference>
<reference evidence="4" key="1">
    <citation type="submission" date="2020-10" db="EMBL/GenBank/DDBJ databases">
        <authorList>
            <person name="Hahn C.J."/>
            <person name="Laso-Perez R."/>
            <person name="Vulcano F."/>
            <person name="Vaziourakis K.-M."/>
            <person name="Stokke R."/>
            <person name="Steen I.H."/>
            <person name="Teske A."/>
            <person name="Boetius A."/>
            <person name="Liebeke M."/>
            <person name="Amann R."/>
            <person name="Knittel K."/>
        </authorList>
    </citation>
    <scope>NUCLEOTIDE SEQUENCE</scope>
    <source>
        <strain evidence="4">Gfbio:e3339647-f889-4370-9287-4fb5cb688e4c:AG393N10_GoMArc1</strain>
    </source>
</reference>
<dbReference type="Gene3D" id="1.50.10.20">
    <property type="match status" value="1"/>
</dbReference>
<keyword evidence="1" id="KW-1015">Disulfide bond</keyword>
<dbReference type="Pfam" id="PF00431">
    <property type="entry name" value="CUB"/>
    <property type="match status" value="1"/>
</dbReference>
<sequence>MFTYGGITPFLSHVYITYNLASLTVAIEEDELLINGTTKVTVTSSGINETVNLTLNTTAISNGDTLAEYSLTIGPDGKSTTTLIAGSTPHAGMITTEMGNVIANVTYTVDKLDLDVTVTDKVLTKGMGTLSKVNIKNPTNQAVDDIKVYFDVCSPDSTHTTLANWEPLAILPGHTTVTPYTVKYEVQGREIYVKIEDSSGATVKEYGPFATGEKATSTPFTFLAKIKYISETQTEDDDELLDLITLTQPGKEPVVNITDIVVIAPNGVEYTNLLAYPWDKVKYNVTLKNPSNRGNITYTVKIDDPSNHISEDIEILPNTTITKMLTISGGLTEGNKSISVSVTSGTAKVVIGKGFDVVMPHANFTIKNMNTGETDTHPCINATRGEIIRVTYLINNTGNYDLGDDVGEPSGNLLFRIVSSDGKVINLDQNMLLIDRGLTTISKTYTVPKTGELGMYKVKAGFRMGKGISSGPVLSEETQAEINAAIDGGLVYLRNTQNWDGSWGSYYEVGTTSLAVLSFFGHDISETDPDVQAGIAYILSKVQADGSIYGDAKTYETSLAIVALARTSNPTYETVIDNAKDWLVESQWDESCLWGSVNEDNWYYGGFGYGTHSRPDLSNTQFALVALKAAGLSEGDETWDKAIIFLQRCQNRAASNDQTWTGNDGGFIYYPGTSLAGGTTSYGSMTGAGIWSLRLCDVSADDGRTEDALKWFDAHYAYNTNPSMGGSYYHYYLWSAAKAFIFSDVTDRYGLKTPTNPGDEKGWYYDFATHLVSTQYGDGHWYSSNGDLVDTSFALLVLERELGIVILKGDEANFCVDVDEVTVSGLEIDPNPAGINEDVMVSFNATRVGPVFNNEFGNDIRFEPSVIVPLPTGDLETVEEERSIESPHPYPSDYDETWEITKPGAEQIRVHFDHLETYNYNDKIYIYDGDDNQIAYYYGWDGSFWSYWVDGDTIKVRLTSNSDGNTDYGFSIDSIKFKRPELIPHEYNGAMVSIAPGTTENVNVTISGLNYTGVYDVTAFVDVYLKEDGNYFNYSVGPDVHGDDYLYGDFEVGGSTRIIVTDLEVPGLVNGNESFTANVTVENVGGLSGNDIVDVSLVDPLNEGTIYDTDTTDVTLDAGENTTVQLQLIAPFEEGRYAVIAQTRDLKEPTPDDDKMRAIIGVRNIFATGLSLSSDDDVRMTSYWGETSTLAVHYGGNLTCEVVLENFGANETTETLTVGVYRIHGYEYYESEWIPLLTKNREITLSSGNNTTEVFELVIPYDVPRGLYILRAWTHDKGVQTPNDIVDWWSHLGPYEASGQLRIGYGVVEITDIEAKPGIVDAKDFVNIRITVKNTGDAAIRDSFFGEQYYPLIVNISSNITTTCHAKEIGTLYPGQKRMISFIFFNTEEYGRYDVNATVDASSYGLAGFEYIWCGWNEILETTVSGDDIIYGWIYPGPDGVLDSVPVGDDYTEWNWWEDEYCIDPGVNNILETPVSGDDVIYGIMLPGENGVIDSIPNGDDRLEMEIVPASVDTRSTDSTDFYVASLAVDVSNATIVTGNATDLTVNVSSVFDGTPIDAAEVTLRGAGVDMTNTTNSSGIAVFNDVNATESGIIKVVAEKGDERGIAKITAITMTEFDPADTNKNRSVSMVELMNAIGKWKAGSYLMGDLMTSIARWKTGSY</sequence>
<organism evidence="4 5">
    <name type="scientific">Candidatus Argoarchaeum ethanivorans</name>
    <dbReference type="NCBI Taxonomy" id="2608793"/>
    <lineage>
        <taxon>Archaea</taxon>
        <taxon>Methanobacteriati</taxon>
        <taxon>Methanobacteriota</taxon>
        <taxon>Stenosarchaea group</taxon>
        <taxon>Methanomicrobia</taxon>
        <taxon>Methanosarcinales</taxon>
        <taxon>Methanosarcinales incertae sedis</taxon>
        <taxon>GOM Arc I cluster</taxon>
        <taxon>Candidatus Argoarchaeum</taxon>
    </lineage>
</organism>
<comment type="caution">
    <text evidence="4">The sequence shown here is derived from an EMBL/GenBank/DDBJ whole genome shotgun (WGS) entry which is preliminary data.</text>
</comment>
<dbReference type="SUPFAM" id="SSF49854">
    <property type="entry name" value="Spermadhesin, CUB domain"/>
    <property type="match status" value="1"/>
</dbReference>
<feature type="domain" description="Squalene cyclase C-terminal" evidence="3">
    <location>
        <begin position="511"/>
        <end position="662"/>
    </location>
</feature>
<dbReference type="Gene3D" id="2.60.40.10">
    <property type="entry name" value="Immunoglobulins"/>
    <property type="match status" value="1"/>
</dbReference>
<dbReference type="InterPro" id="IPR018247">
    <property type="entry name" value="EF_Hand_1_Ca_BS"/>
</dbReference>
<name>A0A811T457_9EURY</name>
<evidence type="ECO:0008006" key="6">
    <source>
        <dbReference type="Google" id="ProtNLM"/>
    </source>
</evidence>
<dbReference type="InterPro" id="IPR008930">
    <property type="entry name" value="Terpenoid_cyclase/PrenylTrfase"/>
</dbReference>
<evidence type="ECO:0000313" key="5">
    <source>
        <dbReference type="Proteomes" id="UP000637195"/>
    </source>
</evidence>
<dbReference type="CDD" id="cd00688">
    <property type="entry name" value="ISOPREN_C2_like"/>
    <property type="match status" value="1"/>
</dbReference>
<evidence type="ECO:0000256" key="1">
    <source>
        <dbReference type="ARBA" id="ARBA00023157"/>
    </source>
</evidence>
<dbReference type="Pfam" id="PF13243">
    <property type="entry name" value="SQHop_cyclase_C"/>
    <property type="match status" value="1"/>
</dbReference>